<comment type="caution">
    <text evidence="2">The sequence shown here is derived from an EMBL/GenBank/DDBJ whole genome shotgun (WGS) entry which is preliminary data.</text>
</comment>
<sequence length="538" mass="56143">MSNTSKSRRVGGSMAVAGATTIAVAGSLLVGPAVGSASSHREAPLILNDPLVDNTDVYAFVSPDKADTVTLIANFAPFSVPGQGPNYYPWATGDTARYNINVDSNGDATPDKTYRFTFTTEDLRPEVTYEEAADGTFLYNNGVVDSFDDENLLFKQFYTVTEVGADGTETVLVENSPVAPDFVGEASMPNYATLRESGISQLQNGGTAFAGRAEDPFFLDIRVFDLIYGADLSERGDDTLAGYNVNSIALQLPIDAVVTEGEPVIGVWSTTERPSTRTMAADGTQTYDGDYVQVSRLGNPLVNEVVVPIGLKDAFNSLPPAKDSTVQAVVDRVLNPEVPQVVEKLYGIPAPEGPRDDLFTIFLTGIQGLNQPANVTPAEMLRLNTSIPPAAQPNPLGALGGDLAGFPNGRRLVDDVVDIEIQALEGAVNVDGRGGSLTGVEIVEPLAKGDLVSSNDRKFGQTFPYLALPYSATEVAGSLGTNPTGGVAAGGGGTAMDTASAPSSTRVSGAVAGLAGGTALLAGGVLVLRRNRNRGTAQ</sequence>
<protein>
    <submittedName>
        <fullName evidence="2">DUF4331 domain-containing protein</fullName>
    </submittedName>
</protein>
<proteinExistence type="predicted"/>
<dbReference type="Pfam" id="PF14224">
    <property type="entry name" value="DUF4331"/>
    <property type="match status" value="1"/>
</dbReference>
<dbReference type="EMBL" id="JAVREI010000005">
    <property type="protein sequence ID" value="MDT0276124.1"/>
    <property type="molecule type" value="Genomic_DNA"/>
</dbReference>
<organism evidence="2 3">
    <name type="scientific">Blastococcus goldschmidtiae</name>
    <dbReference type="NCBI Taxonomy" id="3075546"/>
    <lineage>
        <taxon>Bacteria</taxon>
        <taxon>Bacillati</taxon>
        <taxon>Actinomycetota</taxon>
        <taxon>Actinomycetes</taxon>
        <taxon>Geodermatophilales</taxon>
        <taxon>Geodermatophilaceae</taxon>
        <taxon>Blastococcus</taxon>
    </lineage>
</organism>
<evidence type="ECO:0000313" key="3">
    <source>
        <dbReference type="Proteomes" id="UP001183222"/>
    </source>
</evidence>
<keyword evidence="3" id="KW-1185">Reference proteome</keyword>
<keyword evidence="1" id="KW-0472">Membrane</keyword>
<dbReference type="RefSeq" id="WP_311344944.1">
    <property type="nucleotide sequence ID" value="NZ_JAVREI010000005.1"/>
</dbReference>
<keyword evidence="1" id="KW-1133">Transmembrane helix</keyword>
<gene>
    <name evidence="2" type="ORF">RM425_09450</name>
</gene>
<feature type="transmembrane region" description="Helical" evidence="1">
    <location>
        <begin position="507"/>
        <end position="528"/>
    </location>
</feature>
<dbReference type="Proteomes" id="UP001183222">
    <property type="component" value="Unassembled WGS sequence"/>
</dbReference>
<evidence type="ECO:0000313" key="2">
    <source>
        <dbReference type="EMBL" id="MDT0276124.1"/>
    </source>
</evidence>
<dbReference type="InterPro" id="IPR025566">
    <property type="entry name" value="DUF4331"/>
</dbReference>
<accession>A0ABU2K7H5</accession>
<reference evidence="3" key="1">
    <citation type="submission" date="2023-07" db="EMBL/GenBank/DDBJ databases">
        <title>30 novel species of actinomycetes from the DSMZ collection.</title>
        <authorList>
            <person name="Nouioui I."/>
        </authorList>
    </citation>
    <scope>NUCLEOTIDE SEQUENCE [LARGE SCALE GENOMIC DNA]</scope>
    <source>
        <strain evidence="3">DSM 46792</strain>
    </source>
</reference>
<evidence type="ECO:0000256" key="1">
    <source>
        <dbReference type="SAM" id="Phobius"/>
    </source>
</evidence>
<keyword evidence="1" id="KW-0812">Transmembrane</keyword>
<name>A0ABU2K7H5_9ACTN</name>